<protein>
    <submittedName>
        <fullName evidence="1">Uncharacterized protein</fullName>
    </submittedName>
</protein>
<organism evidence="1 2">
    <name type="scientific">Salmonella enterica subsp. enterica serovar Give</name>
    <dbReference type="NCBI Taxonomy" id="46626"/>
    <lineage>
        <taxon>Bacteria</taxon>
        <taxon>Pseudomonadati</taxon>
        <taxon>Pseudomonadota</taxon>
        <taxon>Gammaproteobacteria</taxon>
        <taxon>Enterobacterales</taxon>
        <taxon>Enterobacteriaceae</taxon>
        <taxon>Salmonella</taxon>
    </lineage>
</organism>
<dbReference type="AlphaFoldDB" id="A0A5C5HFQ7"/>
<proteinExistence type="predicted"/>
<reference evidence="1 2" key="1">
    <citation type="journal article" date="2019" name="Appl. Environ. Microbiol.">
        <title>Clinically Unreported Salmonellosis Outbreak Detected via Comparative Genomic Analysis of Municipal Wastewater Salmonella Isolates.</title>
        <authorList>
            <person name="Diemert S."/>
            <person name="Yan T."/>
        </authorList>
    </citation>
    <scope>NUCLEOTIDE SEQUENCE [LARGE SCALE GENOMIC DNA]</scope>
    <source>
        <strain evidence="1 2">HIY0008</strain>
    </source>
</reference>
<name>A0A5C5HFQ7_SALET</name>
<gene>
    <name evidence="1" type="ORF">FG567_014060</name>
</gene>
<sequence length="73" mass="7859">MFVADGLKADPDNNGWVLGWGVVRTSPWHLVGVYATRDVAETKAAELGVGYDAAYGSHRVGSDDFVTGTRFLD</sequence>
<comment type="caution">
    <text evidence="1">The sequence shown here is derived from an EMBL/GenBank/DDBJ whole genome shotgun (WGS) entry which is preliminary data.</text>
</comment>
<accession>A0A5C5HFQ7</accession>
<evidence type="ECO:0000313" key="1">
    <source>
        <dbReference type="EMBL" id="TRK42439.1"/>
    </source>
</evidence>
<dbReference type="Proteomes" id="UP000307596">
    <property type="component" value="Unassembled WGS sequence"/>
</dbReference>
<evidence type="ECO:0000313" key="2">
    <source>
        <dbReference type="Proteomes" id="UP000307596"/>
    </source>
</evidence>
<dbReference type="RefSeq" id="WP_023972058.1">
    <property type="nucleotide sequence ID" value="NZ_CP019174.1"/>
</dbReference>
<dbReference type="EMBL" id="VDEI02000004">
    <property type="protein sequence ID" value="TRK42439.1"/>
    <property type="molecule type" value="Genomic_DNA"/>
</dbReference>